<proteinExistence type="predicted"/>
<name>A0ACA9QTM5_9GLOM</name>
<reference evidence="1" key="1">
    <citation type="submission" date="2021-06" db="EMBL/GenBank/DDBJ databases">
        <authorList>
            <person name="Kallberg Y."/>
            <person name="Tangrot J."/>
            <person name="Rosling A."/>
        </authorList>
    </citation>
    <scope>NUCLEOTIDE SEQUENCE</scope>
    <source>
        <strain evidence="1">28 12/20/2015</strain>
    </source>
</reference>
<dbReference type="Proteomes" id="UP000789366">
    <property type="component" value="Unassembled WGS sequence"/>
</dbReference>
<feature type="non-terminal residue" evidence="1">
    <location>
        <position position="399"/>
    </location>
</feature>
<accession>A0ACA9QTM5</accession>
<gene>
    <name evidence="1" type="ORF">SPELUC_LOCUS15030</name>
</gene>
<dbReference type="EMBL" id="CAJVPW010047355">
    <property type="protein sequence ID" value="CAG8759334.1"/>
    <property type="molecule type" value="Genomic_DNA"/>
</dbReference>
<sequence length="399" mass="46298">QEFARLEINYRETLEIVEELREEIKHRDAREQQGSVSAVTSEYTQTDGDYSMTAQSQTNQHELIQKLKEEIEYLEKEQRIALETLAAHKKNYNIDAVTRIQTSIVELKADIRRILECDQYSDKSRVDTVNRLQSRLKELEEQLINEQEATGRSQINEGVETPFDALQQTEQANIILMLQQQVSKLQNEIEVKGHVIAVLKSPSIDQQHIIERLEDELHYLKEVQRLAVEAKNKLSVTPEKEETKIGDEIVSDCLEQSSDVYIKTLEEKVGSLEAQLEMTKEMQVKSYIDSSQRAVDILQEKLTSLQNKLDAKSDTIETLQFEQDIASVLQEQLDNLKNDIQKKSDVIKTLKKDLVDNNLLEQKLFQKEAQTLNLKKKLSQMQKQEESLQKEMSELKRRL</sequence>
<keyword evidence="2" id="KW-1185">Reference proteome</keyword>
<organism evidence="1 2">
    <name type="scientific">Cetraspora pellucida</name>
    <dbReference type="NCBI Taxonomy" id="1433469"/>
    <lineage>
        <taxon>Eukaryota</taxon>
        <taxon>Fungi</taxon>
        <taxon>Fungi incertae sedis</taxon>
        <taxon>Mucoromycota</taxon>
        <taxon>Glomeromycotina</taxon>
        <taxon>Glomeromycetes</taxon>
        <taxon>Diversisporales</taxon>
        <taxon>Gigasporaceae</taxon>
        <taxon>Cetraspora</taxon>
    </lineage>
</organism>
<protein>
    <submittedName>
        <fullName evidence="1">15367_t:CDS:1</fullName>
    </submittedName>
</protein>
<comment type="caution">
    <text evidence="1">The sequence shown here is derived from an EMBL/GenBank/DDBJ whole genome shotgun (WGS) entry which is preliminary data.</text>
</comment>
<feature type="non-terminal residue" evidence="1">
    <location>
        <position position="1"/>
    </location>
</feature>
<evidence type="ECO:0000313" key="1">
    <source>
        <dbReference type="EMBL" id="CAG8759334.1"/>
    </source>
</evidence>
<evidence type="ECO:0000313" key="2">
    <source>
        <dbReference type="Proteomes" id="UP000789366"/>
    </source>
</evidence>